<dbReference type="GO" id="GO:0030246">
    <property type="term" value="F:carbohydrate binding"/>
    <property type="evidence" value="ECO:0007669"/>
    <property type="project" value="InterPro"/>
</dbReference>
<evidence type="ECO:0000313" key="2">
    <source>
        <dbReference type="EMBL" id="KKR33160.1"/>
    </source>
</evidence>
<name>A0A0G0SEN7_9BACT</name>
<gene>
    <name evidence="2" type="ORF">UT63_C0022G0003</name>
</gene>
<dbReference type="Proteomes" id="UP000034539">
    <property type="component" value="Unassembled WGS sequence"/>
</dbReference>
<evidence type="ECO:0008006" key="4">
    <source>
        <dbReference type="Google" id="ProtNLM"/>
    </source>
</evidence>
<dbReference type="InterPro" id="IPR036439">
    <property type="entry name" value="Dockerin_dom_sf"/>
</dbReference>
<sequence length="426" mass="46232">MNKFFDKKVPLINIFVLLVVSLSLILGVVLVSQKTGFFELRRKAGGFLGSTLGVTGPTQAMVGDIFNVELILDTATDYDYTISGVDGLVEYSDNLQLTAVNRGSLFDEYPNLANVIGTNPAMISGVKNYNTNENGWFKGFTGNGTFATLSFIATRSGPAYVKLVHKGAGATDDSNINGFLANQPVSLQKTQDRLYAVPLAYNIDILENPASPPNITTFPFPSTIISIVPVTVTPAPQVTVNIKLNLEGKTDHSADVDIYALDPNIPIVGPMPSMVNKIGTARINDQGYGPLVLNSTHIGKSYYLFAKTKSYLSKRSNNHLPILLKSGTNPVCSIVTNCTEENKYVIFGTVLTGDINGDDLINTADIAEMYSDWNKASVPSNLNGDETVNNRDLALLYTNFSKKGDMYSLRRGVGYTILDKVLAFLH</sequence>
<dbReference type="AlphaFoldDB" id="A0A0G0SEN7"/>
<protein>
    <recommendedName>
        <fullName evidence="4">Cohesin domain-containing protein</fullName>
    </recommendedName>
</protein>
<reference evidence="2 3" key="1">
    <citation type="journal article" date="2015" name="Nature">
        <title>rRNA introns, odd ribosomes, and small enigmatic genomes across a large radiation of phyla.</title>
        <authorList>
            <person name="Brown C.T."/>
            <person name="Hug L.A."/>
            <person name="Thomas B.C."/>
            <person name="Sharon I."/>
            <person name="Castelle C.J."/>
            <person name="Singh A."/>
            <person name="Wilkins M.J."/>
            <person name="Williams K.H."/>
            <person name="Banfield J.F."/>
        </authorList>
    </citation>
    <scope>NUCLEOTIDE SEQUENCE [LARGE SCALE GENOMIC DNA]</scope>
</reference>
<keyword evidence="1" id="KW-0472">Membrane</keyword>
<dbReference type="Gene3D" id="2.60.40.680">
    <property type="match status" value="1"/>
</dbReference>
<dbReference type="EMBL" id="LBXN01000022">
    <property type="protein sequence ID" value="KKR33160.1"/>
    <property type="molecule type" value="Genomic_DNA"/>
</dbReference>
<evidence type="ECO:0000313" key="3">
    <source>
        <dbReference type="Proteomes" id="UP000034539"/>
    </source>
</evidence>
<dbReference type="CDD" id="cd08547">
    <property type="entry name" value="Type_II_cohesin"/>
    <property type="match status" value="1"/>
</dbReference>
<proteinExistence type="predicted"/>
<accession>A0A0G0SEN7</accession>
<dbReference type="SUPFAM" id="SSF49384">
    <property type="entry name" value="Carbohydrate-binding domain"/>
    <property type="match status" value="1"/>
</dbReference>
<dbReference type="InterPro" id="IPR008965">
    <property type="entry name" value="CBM2/CBM3_carb-bd_dom_sf"/>
</dbReference>
<evidence type="ECO:0000256" key="1">
    <source>
        <dbReference type="SAM" id="Phobius"/>
    </source>
</evidence>
<dbReference type="SUPFAM" id="SSF63446">
    <property type="entry name" value="Type I dockerin domain"/>
    <property type="match status" value="1"/>
</dbReference>
<organism evidence="2 3">
    <name type="scientific">Candidatus Gottesmanbacteria bacterium GW2011_GWC2_39_8</name>
    <dbReference type="NCBI Taxonomy" id="1618450"/>
    <lineage>
        <taxon>Bacteria</taxon>
        <taxon>Candidatus Gottesmaniibacteriota</taxon>
    </lineage>
</organism>
<keyword evidence="1" id="KW-1133">Transmembrane helix</keyword>
<feature type="transmembrane region" description="Helical" evidence="1">
    <location>
        <begin position="12"/>
        <end position="32"/>
    </location>
</feature>
<comment type="caution">
    <text evidence="2">The sequence shown here is derived from an EMBL/GenBank/DDBJ whole genome shotgun (WGS) entry which is preliminary data.</text>
</comment>
<dbReference type="GO" id="GO:0000272">
    <property type="term" value="P:polysaccharide catabolic process"/>
    <property type="evidence" value="ECO:0007669"/>
    <property type="project" value="InterPro"/>
</dbReference>
<keyword evidence="1" id="KW-0812">Transmembrane</keyword>
<dbReference type="Gene3D" id="2.60.40.4130">
    <property type="match status" value="1"/>
</dbReference>